<sequence length="226" mass="27121">MNIYFKDLIQFSSEYNINSKYFVIGILISLILAVLFWDFFFISCKSIKSLSFKDFEFTTEKAKEIVEKNVLTKNRDINFLQNIITTENSLLINMDNYINELDEFSQQMYIKLIKKYIALRNNKKITFFRLEYYFLNEIGFKKIKDEYNLSKHDLALLREKFNQEISSVYIIDSKYKLIKINTLFIENDIIFKIKDTYNLEDEHQIIQNIISHLDNKIINLDREISG</sequence>
<keyword evidence="1" id="KW-0812">Transmembrane</keyword>
<evidence type="ECO:0000313" key="3">
    <source>
        <dbReference type="Proteomes" id="UP000294697"/>
    </source>
</evidence>
<comment type="caution">
    <text evidence="2">The sequence shown here is derived from an EMBL/GenBank/DDBJ whole genome shotgun (WGS) entry which is preliminary data.</text>
</comment>
<evidence type="ECO:0000256" key="1">
    <source>
        <dbReference type="SAM" id="Phobius"/>
    </source>
</evidence>
<gene>
    <name evidence="2" type="ORF">C8C77_105107</name>
</gene>
<reference evidence="2 3" key="1">
    <citation type="submission" date="2019-03" db="EMBL/GenBank/DDBJ databases">
        <title>Subsurface microbial communities from deep shales in Ohio and West Virginia, USA.</title>
        <authorList>
            <person name="Wrighton K."/>
        </authorList>
    </citation>
    <scope>NUCLEOTIDE SEQUENCE [LARGE SCALE GENOMIC DNA]</scope>
    <source>
        <strain evidence="2 3">MSL9.2</strain>
    </source>
</reference>
<proteinExistence type="predicted"/>
<organism evidence="2 3">
    <name type="scientific">Halanaerobium saccharolyticum</name>
    <dbReference type="NCBI Taxonomy" id="43595"/>
    <lineage>
        <taxon>Bacteria</taxon>
        <taxon>Bacillati</taxon>
        <taxon>Bacillota</taxon>
        <taxon>Clostridia</taxon>
        <taxon>Halanaerobiales</taxon>
        <taxon>Halanaerobiaceae</taxon>
        <taxon>Halanaerobium</taxon>
    </lineage>
</organism>
<dbReference type="RefSeq" id="WP_133960273.1">
    <property type="nucleotide sequence ID" value="NZ_QLME01000001.1"/>
</dbReference>
<dbReference type="Proteomes" id="UP000294697">
    <property type="component" value="Unassembled WGS sequence"/>
</dbReference>
<evidence type="ECO:0000313" key="2">
    <source>
        <dbReference type="EMBL" id="TDW06471.1"/>
    </source>
</evidence>
<keyword evidence="1" id="KW-0472">Membrane</keyword>
<accession>A0A4R7ZCR5</accession>
<name>A0A4R7ZCR5_9FIRM</name>
<feature type="transmembrane region" description="Helical" evidence="1">
    <location>
        <begin position="21"/>
        <end position="42"/>
    </location>
</feature>
<dbReference type="EMBL" id="SODA01000005">
    <property type="protein sequence ID" value="TDW06471.1"/>
    <property type="molecule type" value="Genomic_DNA"/>
</dbReference>
<keyword evidence="1" id="KW-1133">Transmembrane helix</keyword>
<protein>
    <submittedName>
        <fullName evidence="2">Uncharacterized protein</fullName>
    </submittedName>
</protein>
<dbReference type="AlphaFoldDB" id="A0A4R7ZCR5"/>